<proteinExistence type="predicted"/>
<keyword evidence="2" id="KW-1185">Reference proteome</keyword>
<evidence type="ECO:0000313" key="2">
    <source>
        <dbReference type="Proteomes" id="UP000269348"/>
    </source>
</evidence>
<organism evidence="1 2">
    <name type="scientific">Vibrio phage 1.238.A._10N.261.52.F10</name>
    <dbReference type="NCBI Taxonomy" id="1881231"/>
    <lineage>
        <taxon>Viruses</taxon>
        <taxon>Duplodnaviria</taxon>
        <taxon>Heunggongvirae</taxon>
        <taxon>Uroviricota</taxon>
        <taxon>Caudoviricetes</taxon>
        <taxon>Schitoviridae</taxon>
        <taxon>Pariacacavirus</taxon>
        <taxon>Pariacacavirus 1238A</taxon>
    </lineage>
</organism>
<reference evidence="1 2" key="1">
    <citation type="submission" date="2017-11" db="EMBL/GenBank/DDBJ databases">
        <title>A major lineage of nontailed dsDNA viruses as unrecognized killers of marine bacteria.</title>
        <authorList>
            <person name="Kauffman K.M."/>
            <person name="Hussain F.A."/>
            <person name="Yang J."/>
            <person name="Arevalo P."/>
            <person name="Brown J.M."/>
            <person name="Chang W.K."/>
            <person name="VanInsberghe D."/>
            <person name="Elsherbini J."/>
            <person name="Cutler M.B."/>
            <person name="Kelly L."/>
            <person name="Polz M.F."/>
        </authorList>
    </citation>
    <scope>NUCLEOTIDE SEQUENCE [LARGE SCALE GENOMIC DNA]</scope>
</reference>
<protein>
    <submittedName>
        <fullName evidence="1">Uncharacterized protein</fullName>
    </submittedName>
</protein>
<evidence type="ECO:0000313" key="1">
    <source>
        <dbReference type="EMBL" id="AUR97250.1"/>
    </source>
</evidence>
<dbReference type="EMBL" id="MG592603">
    <property type="protein sequence ID" value="AUR97250.1"/>
    <property type="molecule type" value="Genomic_DNA"/>
</dbReference>
<accession>A0A2I7RUB8</accession>
<sequence length="70" mass="7953">MSRLTTCLKHKQGVFSPCELPTSNNKAAYFKCPKCPLNKFRNAQTQLYHIFSTRPCTKAMLQAFEIVGTL</sequence>
<gene>
    <name evidence="1" type="ORF">NVP1238A_01</name>
</gene>
<dbReference type="Proteomes" id="UP000269348">
    <property type="component" value="Segment"/>
</dbReference>
<name>A0A2I7RUB8_9CAUD</name>